<keyword evidence="2" id="KW-1185">Reference proteome</keyword>
<proteinExistence type="predicted"/>
<evidence type="ECO:0000313" key="2">
    <source>
        <dbReference type="Proteomes" id="UP001457282"/>
    </source>
</evidence>
<dbReference type="EMBL" id="JBEDUW010000004">
    <property type="protein sequence ID" value="KAK9932436.1"/>
    <property type="molecule type" value="Genomic_DNA"/>
</dbReference>
<dbReference type="Proteomes" id="UP001457282">
    <property type="component" value="Unassembled WGS sequence"/>
</dbReference>
<protein>
    <submittedName>
        <fullName evidence="1">Uncharacterized protein</fullName>
    </submittedName>
</protein>
<name>A0AAW1X856_RUBAR</name>
<evidence type="ECO:0000313" key="1">
    <source>
        <dbReference type="EMBL" id="KAK9932436.1"/>
    </source>
</evidence>
<accession>A0AAW1X856</accession>
<reference evidence="1 2" key="1">
    <citation type="journal article" date="2023" name="G3 (Bethesda)">
        <title>A chromosome-length genome assembly and annotation of blackberry (Rubus argutus, cv. 'Hillquist').</title>
        <authorList>
            <person name="Bruna T."/>
            <person name="Aryal R."/>
            <person name="Dudchenko O."/>
            <person name="Sargent D.J."/>
            <person name="Mead D."/>
            <person name="Buti M."/>
            <person name="Cavallini A."/>
            <person name="Hytonen T."/>
            <person name="Andres J."/>
            <person name="Pham M."/>
            <person name="Weisz D."/>
            <person name="Mascagni F."/>
            <person name="Usai G."/>
            <person name="Natali L."/>
            <person name="Bassil N."/>
            <person name="Fernandez G.E."/>
            <person name="Lomsadze A."/>
            <person name="Armour M."/>
            <person name="Olukolu B."/>
            <person name="Poorten T."/>
            <person name="Britton C."/>
            <person name="Davik J."/>
            <person name="Ashrafi H."/>
            <person name="Aiden E.L."/>
            <person name="Borodovsky M."/>
            <person name="Worthington M."/>
        </authorList>
    </citation>
    <scope>NUCLEOTIDE SEQUENCE [LARGE SCALE GENOMIC DNA]</scope>
    <source>
        <strain evidence="1">PI 553951</strain>
    </source>
</reference>
<gene>
    <name evidence="1" type="ORF">M0R45_019674</name>
</gene>
<comment type="caution">
    <text evidence="1">The sequence shown here is derived from an EMBL/GenBank/DDBJ whole genome shotgun (WGS) entry which is preliminary data.</text>
</comment>
<organism evidence="1 2">
    <name type="scientific">Rubus argutus</name>
    <name type="common">Southern blackberry</name>
    <dbReference type="NCBI Taxonomy" id="59490"/>
    <lineage>
        <taxon>Eukaryota</taxon>
        <taxon>Viridiplantae</taxon>
        <taxon>Streptophyta</taxon>
        <taxon>Embryophyta</taxon>
        <taxon>Tracheophyta</taxon>
        <taxon>Spermatophyta</taxon>
        <taxon>Magnoliopsida</taxon>
        <taxon>eudicotyledons</taxon>
        <taxon>Gunneridae</taxon>
        <taxon>Pentapetalae</taxon>
        <taxon>rosids</taxon>
        <taxon>fabids</taxon>
        <taxon>Rosales</taxon>
        <taxon>Rosaceae</taxon>
        <taxon>Rosoideae</taxon>
        <taxon>Rosoideae incertae sedis</taxon>
        <taxon>Rubus</taxon>
    </lineage>
</organism>
<dbReference type="AlphaFoldDB" id="A0AAW1X856"/>
<sequence length="104" mass="11365">MGASVVEDRVWAGGIGAGSYRLRRRRRVRWLGLESTGAGEHIGVRMGRSDGVGVGVGRSDGVGVGVGRSGDEWERVWWWRMGSRRQQHDDAVPTIGTGMAARWC</sequence>